<proteinExistence type="predicted"/>
<dbReference type="Gene3D" id="3.20.20.190">
    <property type="entry name" value="Phosphatidylinositol (PI) phosphodiesterase"/>
    <property type="match status" value="1"/>
</dbReference>
<dbReference type="PROSITE" id="PS50007">
    <property type="entry name" value="PIPLC_X_DOMAIN"/>
    <property type="match status" value="1"/>
</dbReference>
<dbReference type="Proteomes" id="UP000724874">
    <property type="component" value="Unassembled WGS sequence"/>
</dbReference>
<keyword evidence="2" id="KW-1185">Reference proteome</keyword>
<dbReference type="OrthoDB" id="1046782at2759"/>
<protein>
    <submittedName>
        <fullName evidence="1">PLC-like phosphodiesterase</fullName>
    </submittedName>
</protein>
<dbReference type="AlphaFoldDB" id="A0A9P5NEI1"/>
<dbReference type="PANTHER" id="PTHR13593">
    <property type="match status" value="1"/>
</dbReference>
<gene>
    <name evidence="1" type="ORF">CPB84DRAFT_1791392</name>
</gene>
<dbReference type="InterPro" id="IPR051057">
    <property type="entry name" value="PI-PLC_domain"/>
</dbReference>
<evidence type="ECO:0000313" key="2">
    <source>
        <dbReference type="Proteomes" id="UP000724874"/>
    </source>
</evidence>
<comment type="caution">
    <text evidence="1">The sequence shown here is derived from an EMBL/GenBank/DDBJ whole genome shotgun (WGS) entry which is preliminary data.</text>
</comment>
<accession>A0A9P5NEI1</accession>
<dbReference type="GO" id="GO:0008081">
    <property type="term" value="F:phosphoric diester hydrolase activity"/>
    <property type="evidence" value="ECO:0007669"/>
    <property type="project" value="InterPro"/>
</dbReference>
<evidence type="ECO:0000313" key="1">
    <source>
        <dbReference type="EMBL" id="KAF8881953.1"/>
    </source>
</evidence>
<sequence length="489" mass="54295">MHITIRNLTTEPITAHTYPASSRFNVLRRAEEGTSSGNRFILPPSLDITIILPKGFKRELVLQQPKDSQAVRSTGENTPVVETSPLLDAKEWHIHPEGFKIQFSMTFSASWQAVPVPGDCPWRAFIRRVTRRHHKLLILARRNLATFLSDMPDRLPLSSLTLPGSMAFHGWPISQCQSPSTPLSSQLHNGIRVIDIRLAVIPPPPPMSTPLNTTRTQELIAYHGLWPQRTPFISILNDVYTFLTSPVGQKETIVMSIKQEDFAITPAPFFSQLVRDTIARSSGGWDDSKPSTGAINKGMWFLENRIPTLGEVRGKVIMLSRFGGDGDGWEGGLEGIGIHPTTWPDSVKDGFEWELKGTLVKTSDWYAIPSFFSIPEKVNLATANLIPPADAPRPVLPITYFSAAIKLGAWLIDQLGGCPDFNRNLSSREKFDSEGSEKFEDTAAAAGQSEPRIRGFALVDYYAEPEGGDIIPLLVECNFRGRKNGEEGW</sequence>
<dbReference type="GO" id="GO:0006629">
    <property type="term" value="P:lipid metabolic process"/>
    <property type="evidence" value="ECO:0007669"/>
    <property type="project" value="InterPro"/>
</dbReference>
<reference evidence="1" key="1">
    <citation type="submission" date="2020-11" db="EMBL/GenBank/DDBJ databases">
        <authorList>
            <consortium name="DOE Joint Genome Institute"/>
            <person name="Ahrendt S."/>
            <person name="Riley R."/>
            <person name="Andreopoulos W."/>
            <person name="LaButti K."/>
            <person name="Pangilinan J."/>
            <person name="Ruiz-duenas F.J."/>
            <person name="Barrasa J.M."/>
            <person name="Sanchez-Garcia M."/>
            <person name="Camarero S."/>
            <person name="Miyauchi S."/>
            <person name="Serrano A."/>
            <person name="Linde D."/>
            <person name="Babiker R."/>
            <person name="Drula E."/>
            <person name="Ayuso-Fernandez I."/>
            <person name="Pacheco R."/>
            <person name="Padilla G."/>
            <person name="Ferreira P."/>
            <person name="Barriuso J."/>
            <person name="Kellner H."/>
            <person name="Castanera R."/>
            <person name="Alfaro M."/>
            <person name="Ramirez L."/>
            <person name="Pisabarro A.G."/>
            <person name="Kuo A."/>
            <person name="Tritt A."/>
            <person name="Lipzen A."/>
            <person name="He G."/>
            <person name="Yan M."/>
            <person name="Ng V."/>
            <person name="Cullen D."/>
            <person name="Martin F."/>
            <person name="Rosso M.-N."/>
            <person name="Henrissat B."/>
            <person name="Hibbett D."/>
            <person name="Martinez A.T."/>
            <person name="Grigoriev I.V."/>
        </authorList>
    </citation>
    <scope>NUCLEOTIDE SEQUENCE</scope>
    <source>
        <strain evidence="1">AH 44721</strain>
    </source>
</reference>
<dbReference type="SUPFAM" id="SSF51695">
    <property type="entry name" value="PLC-like phosphodiesterases"/>
    <property type="match status" value="1"/>
</dbReference>
<organism evidence="1 2">
    <name type="scientific">Gymnopilus junonius</name>
    <name type="common">Spectacular rustgill mushroom</name>
    <name type="synonym">Gymnopilus spectabilis subsp. junonius</name>
    <dbReference type="NCBI Taxonomy" id="109634"/>
    <lineage>
        <taxon>Eukaryota</taxon>
        <taxon>Fungi</taxon>
        <taxon>Dikarya</taxon>
        <taxon>Basidiomycota</taxon>
        <taxon>Agaricomycotina</taxon>
        <taxon>Agaricomycetes</taxon>
        <taxon>Agaricomycetidae</taxon>
        <taxon>Agaricales</taxon>
        <taxon>Agaricineae</taxon>
        <taxon>Hymenogastraceae</taxon>
        <taxon>Gymnopilus</taxon>
    </lineage>
</organism>
<dbReference type="InterPro" id="IPR017946">
    <property type="entry name" value="PLC-like_Pdiesterase_TIM-brl"/>
</dbReference>
<dbReference type="PANTHER" id="PTHR13593:SF148">
    <property type="entry name" value="PHOSPHATIDYLINOSITOL-SPECIFIC PHOSPHOLIPASE C X DOMAIN-CONTAINING PROTEIN"/>
    <property type="match status" value="1"/>
</dbReference>
<name>A0A9P5NEI1_GYMJU</name>
<dbReference type="EMBL" id="JADNYJ010000127">
    <property type="protein sequence ID" value="KAF8881953.1"/>
    <property type="molecule type" value="Genomic_DNA"/>
</dbReference>